<keyword evidence="8 12" id="KW-0472">Membrane</keyword>
<comment type="caution">
    <text evidence="14">The sequence shown here is derived from an EMBL/GenBank/DDBJ whole genome shotgun (WGS) entry which is preliminary data.</text>
</comment>
<organism evidence="14 15">
    <name type="scientific">Eleutherodactylus coqui</name>
    <name type="common">Puerto Rican coqui</name>
    <dbReference type="NCBI Taxonomy" id="57060"/>
    <lineage>
        <taxon>Eukaryota</taxon>
        <taxon>Metazoa</taxon>
        <taxon>Chordata</taxon>
        <taxon>Craniata</taxon>
        <taxon>Vertebrata</taxon>
        <taxon>Euteleostomi</taxon>
        <taxon>Amphibia</taxon>
        <taxon>Batrachia</taxon>
        <taxon>Anura</taxon>
        <taxon>Neobatrachia</taxon>
        <taxon>Hyloidea</taxon>
        <taxon>Eleutherodactylidae</taxon>
        <taxon>Eleutherodactylinae</taxon>
        <taxon>Eleutherodactylus</taxon>
        <taxon>Eleutherodactylus</taxon>
    </lineage>
</organism>
<sequence>MVNMTILAAIFLKWKTQRSLQTIYKILGCLSLSRCLYLLSILFYYIIVVINSWVLQDMIFETVAFMEITFLYYTNFYFATILCFFYCVKITSYNCTLWIFLKMKISTVISWFIMASLLFSASSSLPFVFNMSNLEPESFLNGTIENVTIHNNRTIINYQKQLLIFLVGSCPPFLIFCVTICLLLHSLWMHTRRMRSSGSNFRCPNVESLFNAVKSMSLFLVLQIMYFVVTIVFISGRMYDYEVWQWFLLIIIICSSLFLHSVYIISSNSDLKKTCLSVLHSITGGDHR</sequence>
<feature type="transmembrane region" description="Helical" evidence="13">
    <location>
        <begin position="209"/>
        <end position="234"/>
    </location>
</feature>
<proteinExistence type="inferred from homology"/>
<dbReference type="EMBL" id="WNTK01001005">
    <property type="protein sequence ID" value="KAG9468187.1"/>
    <property type="molecule type" value="Genomic_DNA"/>
</dbReference>
<keyword evidence="9 12" id="KW-0675">Receptor</keyword>
<accession>A0A8J6JR40</accession>
<keyword evidence="7 12" id="KW-0297">G-protein coupled receptor</keyword>
<dbReference type="OrthoDB" id="8876749at2759"/>
<evidence type="ECO:0000256" key="6">
    <source>
        <dbReference type="ARBA" id="ARBA00022989"/>
    </source>
</evidence>
<evidence type="ECO:0000256" key="11">
    <source>
        <dbReference type="RuleBase" id="RU004423"/>
    </source>
</evidence>
<feature type="transmembrane region" description="Helical" evidence="13">
    <location>
        <begin position="246"/>
        <end position="265"/>
    </location>
</feature>
<dbReference type="InterPro" id="IPR007960">
    <property type="entry name" value="TAS2R"/>
</dbReference>
<name>A0A8J6JR40_ELECQ</name>
<dbReference type="GO" id="GO:0033038">
    <property type="term" value="F:bitter taste receptor activity"/>
    <property type="evidence" value="ECO:0007669"/>
    <property type="project" value="InterPro"/>
</dbReference>
<evidence type="ECO:0000313" key="14">
    <source>
        <dbReference type="EMBL" id="KAG9468187.1"/>
    </source>
</evidence>
<keyword evidence="6 13" id="KW-1133">Transmembrane helix</keyword>
<dbReference type="Pfam" id="PF05296">
    <property type="entry name" value="TAS2R"/>
    <property type="match status" value="1"/>
</dbReference>
<dbReference type="Proteomes" id="UP000770717">
    <property type="component" value="Unassembled WGS sequence"/>
</dbReference>
<evidence type="ECO:0000256" key="10">
    <source>
        <dbReference type="ARBA" id="ARBA00023224"/>
    </source>
</evidence>
<evidence type="ECO:0000256" key="9">
    <source>
        <dbReference type="ARBA" id="ARBA00023170"/>
    </source>
</evidence>
<evidence type="ECO:0000256" key="4">
    <source>
        <dbReference type="ARBA" id="ARBA00022606"/>
    </source>
</evidence>
<keyword evidence="3 12" id="KW-0919">Taste</keyword>
<dbReference type="Gene3D" id="1.20.1070.10">
    <property type="entry name" value="Rhodopsin 7-helix transmembrane proteins"/>
    <property type="match status" value="1"/>
</dbReference>
<feature type="transmembrane region" description="Helical" evidence="13">
    <location>
        <begin position="162"/>
        <end position="188"/>
    </location>
</feature>
<keyword evidence="4 12" id="KW-0716">Sensory transduction</keyword>
<evidence type="ECO:0000256" key="8">
    <source>
        <dbReference type="ARBA" id="ARBA00023136"/>
    </source>
</evidence>
<comment type="subcellular location">
    <subcellularLocation>
        <location evidence="1 12">Membrane</location>
        <topology evidence="1 12">Multi-pass membrane protein</topology>
    </subcellularLocation>
</comment>
<feature type="transmembrane region" description="Helical" evidence="13">
    <location>
        <begin position="108"/>
        <end position="129"/>
    </location>
</feature>
<dbReference type="SUPFAM" id="SSF81321">
    <property type="entry name" value="Family A G protein-coupled receptor-like"/>
    <property type="match status" value="1"/>
</dbReference>
<evidence type="ECO:0000313" key="15">
    <source>
        <dbReference type="Proteomes" id="UP000770717"/>
    </source>
</evidence>
<evidence type="ECO:0000256" key="5">
    <source>
        <dbReference type="ARBA" id="ARBA00022692"/>
    </source>
</evidence>
<dbReference type="PANTHER" id="PTHR11394">
    <property type="entry name" value="TASTE RECEPTOR TYPE 2"/>
    <property type="match status" value="1"/>
</dbReference>
<evidence type="ECO:0000256" key="1">
    <source>
        <dbReference type="ARBA" id="ARBA00004141"/>
    </source>
</evidence>
<protein>
    <recommendedName>
        <fullName evidence="12">Taste receptor type 2</fullName>
    </recommendedName>
</protein>
<evidence type="ECO:0000256" key="13">
    <source>
        <dbReference type="SAM" id="Phobius"/>
    </source>
</evidence>
<dbReference type="AlphaFoldDB" id="A0A8J6JR40"/>
<evidence type="ECO:0000256" key="3">
    <source>
        <dbReference type="ARBA" id="ARBA00022480"/>
    </source>
</evidence>
<evidence type="ECO:0000256" key="12">
    <source>
        <dbReference type="RuleBase" id="RU004424"/>
    </source>
</evidence>
<dbReference type="PANTHER" id="PTHR11394:SF152">
    <property type="entry name" value="TASTE RECEPTOR TYPE 2"/>
    <property type="match status" value="1"/>
</dbReference>
<reference evidence="14" key="1">
    <citation type="thesis" date="2020" institute="ProQuest LLC" country="789 East Eisenhower Parkway, Ann Arbor, MI, USA">
        <title>Comparative Genomics and Chromosome Evolution.</title>
        <authorList>
            <person name="Mudd A.B."/>
        </authorList>
    </citation>
    <scope>NUCLEOTIDE SEQUENCE</scope>
    <source>
        <strain evidence="14">HN-11 Male</strain>
        <tissue evidence="14">Kidney and liver</tissue>
    </source>
</reference>
<dbReference type="GO" id="GO:0004930">
    <property type="term" value="F:G protein-coupled receptor activity"/>
    <property type="evidence" value="ECO:0007669"/>
    <property type="project" value="UniProtKB-KW"/>
</dbReference>
<keyword evidence="15" id="KW-1185">Reference proteome</keyword>
<keyword evidence="5 12" id="KW-0812">Transmembrane</keyword>
<feature type="transmembrane region" description="Helical" evidence="13">
    <location>
        <begin position="35"/>
        <end position="56"/>
    </location>
</feature>
<evidence type="ECO:0000256" key="7">
    <source>
        <dbReference type="ARBA" id="ARBA00023040"/>
    </source>
</evidence>
<dbReference type="GO" id="GO:0016020">
    <property type="term" value="C:membrane"/>
    <property type="evidence" value="ECO:0007669"/>
    <property type="project" value="UniProtKB-SubCell"/>
</dbReference>
<gene>
    <name evidence="14" type="ORF">GDO78_023314</name>
</gene>
<comment type="similarity">
    <text evidence="2 11">Belongs to the G-protein coupled receptor T2R family.</text>
</comment>
<keyword evidence="10 12" id="KW-0807">Transducer</keyword>
<evidence type="ECO:0000256" key="2">
    <source>
        <dbReference type="ARBA" id="ARBA00007376"/>
    </source>
</evidence>